<dbReference type="AlphaFoldDB" id="A0A239A1N7"/>
<reference evidence="2" key="1">
    <citation type="submission" date="2017-06" db="EMBL/GenBank/DDBJ databases">
        <authorList>
            <person name="Varghese N."/>
            <person name="Submissions S."/>
        </authorList>
    </citation>
    <scope>NUCLEOTIDE SEQUENCE [LARGE SCALE GENOMIC DNA]</scope>
    <source>
        <strain evidence="2">DSM 15668</strain>
    </source>
</reference>
<keyword evidence="2" id="KW-1185">Reference proteome</keyword>
<protein>
    <submittedName>
        <fullName evidence="1">Uncharacterized protein</fullName>
    </submittedName>
</protein>
<gene>
    <name evidence="1" type="ORF">SAMN06265340_11432</name>
</gene>
<evidence type="ECO:0000313" key="1">
    <source>
        <dbReference type="EMBL" id="SNR89565.1"/>
    </source>
</evidence>
<name>A0A239A1N7_9BACT</name>
<organism evidence="1 2">
    <name type="scientific">Desulfurobacterium atlanticum</name>
    <dbReference type="NCBI Taxonomy" id="240169"/>
    <lineage>
        <taxon>Bacteria</taxon>
        <taxon>Pseudomonadati</taxon>
        <taxon>Aquificota</taxon>
        <taxon>Aquificia</taxon>
        <taxon>Desulfurobacteriales</taxon>
        <taxon>Desulfurobacteriaceae</taxon>
        <taxon>Desulfurobacterium</taxon>
    </lineage>
</organism>
<dbReference type="Proteomes" id="UP000198405">
    <property type="component" value="Unassembled WGS sequence"/>
</dbReference>
<proteinExistence type="predicted"/>
<evidence type="ECO:0000313" key="2">
    <source>
        <dbReference type="Proteomes" id="UP000198405"/>
    </source>
</evidence>
<dbReference type="RefSeq" id="WP_089323611.1">
    <property type="nucleotide sequence ID" value="NZ_FZOB01000014.1"/>
</dbReference>
<dbReference type="OrthoDB" id="15452at2"/>
<accession>A0A239A1N7</accession>
<sequence>MNKINLDKICAEYGMDLLTFPESLYNEAKKILQGSNNKEDFEGKNYDDSDWRESLKEFKNYNLINPLQDLKNRVRKDNQFDKLKEKPSSFNSSTFETEITKALGILVEDGPFAYMIWLKSQDREPHRAMLIQTARILAELKVIEKIETNENLKERIEKAFLNLSGKLPKLLFAKTVLEKMLIYARYKAKAMENKVSEG</sequence>
<dbReference type="EMBL" id="FZOB01000014">
    <property type="protein sequence ID" value="SNR89565.1"/>
    <property type="molecule type" value="Genomic_DNA"/>
</dbReference>